<accession>A0AB33JK59</accession>
<dbReference type="AlphaFoldDB" id="A0AB33JK59"/>
<gene>
    <name evidence="1" type="ORF">KCMC57_00240</name>
    <name evidence="2" type="ORF">KCMC57_63440</name>
    <name evidence="3" type="ORF">KCMC57_65550</name>
</gene>
<evidence type="ECO:0000313" key="1">
    <source>
        <dbReference type="EMBL" id="BFP43656.1"/>
    </source>
</evidence>
<dbReference type="EMBL" id="AP035881">
    <property type="protein sequence ID" value="BFP49976.1"/>
    <property type="molecule type" value="Genomic_DNA"/>
</dbReference>
<proteinExistence type="predicted"/>
<sequence>MLEISVAYLDARGRLREVPAAEAGDLPVEELPHVAPPVAHRGRRGFVTDAWVSRTGKVIACGSLRQQQVAAGLDRDPGIAAFSVCPVELRWDEHGRRRALRPDFAVRRRSGERLLLAVEPQAPGNAWRRQEQVLKETVQRTGWELGITTPPTGVPLANQRLLFSARDPRRRDPHAVEMLLSAFACPRPIEDGAAGCGLPRLAAVELAHHLIWRQLLEIDWHEPLLPTSLAWASGVRS</sequence>
<dbReference type="EMBL" id="AP035881">
    <property type="protein sequence ID" value="BFP43656.1"/>
    <property type="molecule type" value="Genomic_DNA"/>
</dbReference>
<keyword evidence="3" id="KW-0614">Plasmid</keyword>
<evidence type="ECO:0000313" key="2">
    <source>
        <dbReference type="EMBL" id="BFP49976.1"/>
    </source>
</evidence>
<dbReference type="EMBL" id="AP035883">
    <property type="protein sequence ID" value="BFP50186.1"/>
    <property type="molecule type" value="Genomic_DNA"/>
</dbReference>
<evidence type="ECO:0000313" key="3">
    <source>
        <dbReference type="EMBL" id="BFP50186.1"/>
    </source>
</evidence>
<protein>
    <recommendedName>
        <fullName evidence="4">TnsA-like heteromeric transposase endonuclease subunit</fullName>
    </recommendedName>
</protein>
<geneLocation type="plasmid" evidence="3">
    <name>pCMC57_02</name>
</geneLocation>
<dbReference type="RefSeq" id="WP_407986260.1">
    <property type="nucleotide sequence ID" value="NZ_AP035881.2"/>
</dbReference>
<name>A0AB33JK59_9ACTN</name>
<evidence type="ECO:0008006" key="4">
    <source>
        <dbReference type="Google" id="ProtNLM"/>
    </source>
</evidence>
<reference evidence="1" key="1">
    <citation type="submission" date="2024-07" db="EMBL/GenBank/DDBJ databases">
        <title>Complete genome sequences of cellulolytic bacteria, Kitasatospora sp. CMC57 and Streptomyces sp. CMC78, isolated from Japanese agricultural soil.</title>
        <authorList>
            <person name="Hashimoto T."/>
            <person name="Ito M."/>
            <person name="Iwamoto M."/>
            <person name="Fukahori D."/>
            <person name="Shoda T."/>
            <person name="Sakoda M."/>
            <person name="Morohoshi T."/>
            <person name="Mitsuboshi M."/>
            <person name="Nishizawa T."/>
        </authorList>
    </citation>
    <scope>NUCLEOTIDE SEQUENCE</scope>
    <source>
        <strain evidence="1">CMC57</strain>
        <plasmid evidence="3">pCMC57_02</plasmid>
    </source>
</reference>
<organism evidence="1">
    <name type="scientific">Kitasatospora sp. CMC57</name>
    <dbReference type="NCBI Taxonomy" id="3231513"/>
    <lineage>
        <taxon>Bacteria</taxon>
        <taxon>Bacillati</taxon>
        <taxon>Actinomycetota</taxon>
        <taxon>Actinomycetes</taxon>
        <taxon>Kitasatosporales</taxon>
        <taxon>Streptomycetaceae</taxon>
        <taxon>Kitasatospora</taxon>
    </lineage>
</organism>